<dbReference type="PANTHER" id="PTHR44591">
    <property type="entry name" value="STRESS RESPONSE REGULATOR PROTEIN 1"/>
    <property type="match status" value="1"/>
</dbReference>
<evidence type="ECO:0000256" key="4">
    <source>
        <dbReference type="PROSITE-ProRule" id="PRU00169"/>
    </source>
</evidence>
<name>A0ABS5PKT2_9FIRM</name>
<evidence type="ECO:0000256" key="1">
    <source>
        <dbReference type="ARBA" id="ARBA00018672"/>
    </source>
</evidence>
<comment type="caution">
    <text evidence="4">Lacks conserved residue(s) required for the propagation of feature annotation.</text>
</comment>
<dbReference type="InterPro" id="IPR001789">
    <property type="entry name" value="Sig_transdc_resp-reg_receiver"/>
</dbReference>
<dbReference type="CDD" id="cd00156">
    <property type="entry name" value="REC"/>
    <property type="match status" value="1"/>
</dbReference>
<dbReference type="InterPro" id="IPR050595">
    <property type="entry name" value="Bact_response_regulator"/>
</dbReference>
<evidence type="ECO:0000256" key="2">
    <source>
        <dbReference type="ARBA" id="ARBA00022553"/>
    </source>
</evidence>
<comment type="function">
    <text evidence="3">May play the central regulatory role in sporulation. It may be an element of the effector pathway responsible for the activation of sporulation genes in response to nutritional stress. Spo0A may act in concert with spo0H (a sigma factor) to control the expression of some genes that are critical to the sporulation process.</text>
</comment>
<proteinExistence type="predicted"/>
<keyword evidence="7" id="KW-1185">Reference proteome</keyword>
<evidence type="ECO:0000259" key="5">
    <source>
        <dbReference type="PROSITE" id="PS50110"/>
    </source>
</evidence>
<keyword evidence="2" id="KW-0597">Phosphoprotein</keyword>
<dbReference type="Gene3D" id="3.40.50.2300">
    <property type="match status" value="1"/>
</dbReference>
<dbReference type="PANTHER" id="PTHR44591:SF23">
    <property type="entry name" value="CHEY SUBFAMILY"/>
    <property type="match status" value="1"/>
</dbReference>
<gene>
    <name evidence="6" type="ORF">KHM83_03015</name>
</gene>
<accession>A0ABS5PKT2</accession>
<dbReference type="InterPro" id="IPR011006">
    <property type="entry name" value="CheY-like_superfamily"/>
</dbReference>
<evidence type="ECO:0000256" key="3">
    <source>
        <dbReference type="ARBA" id="ARBA00024867"/>
    </source>
</evidence>
<dbReference type="RefSeq" id="WP_213235429.1">
    <property type="nucleotide sequence ID" value="NZ_JAHBCL010000004.1"/>
</dbReference>
<evidence type="ECO:0000313" key="6">
    <source>
        <dbReference type="EMBL" id="MBS7525641.1"/>
    </source>
</evidence>
<protein>
    <recommendedName>
        <fullName evidence="1">Stage 0 sporulation protein A homolog</fullName>
    </recommendedName>
</protein>
<dbReference type="Pfam" id="PF00072">
    <property type="entry name" value="Response_reg"/>
    <property type="match status" value="1"/>
</dbReference>
<sequence>MNILHFEYSDFFKRFVKDLVENAGHSYLHTNRGDMLFNLLAHHDIDLIITGMELSDMTGEQLIQSLRTSKFKHIPIVIITSATVENINKRLRGVKFDDVILKENLTFDSFTKCIDRIEDDLAR</sequence>
<reference evidence="6 7" key="1">
    <citation type="submission" date="2021-05" db="EMBL/GenBank/DDBJ databases">
        <title>Fusibacter ferrireducens sp. nov., an anaerobic, sulfur- and Fe-reducing bacterium isolated from the mangrove sediment.</title>
        <authorList>
            <person name="Qiu D."/>
        </authorList>
    </citation>
    <scope>NUCLEOTIDE SEQUENCE [LARGE SCALE GENOMIC DNA]</scope>
    <source>
        <strain evidence="6 7">DSM 12116</strain>
    </source>
</reference>
<dbReference type="EMBL" id="JAHBCL010000004">
    <property type="protein sequence ID" value="MBS7525641.1"/>
    <property type="molecule type" value="Genomic_DNA"/>
</dbReference>
<dbReference type="SUPFAM" id="SSF52172">
    <property type="entry name" value="CheY-like"/>
    <property type="match status" value="1"/>
</dbReference>
<evidence type="ECO:0000313" key="7">
    <source>
        <dbReference type="Proteomes" id="UP000746471"/>
    </source>
</evidence>
<comment type="caution">
    <text evidence="6">The sequence shown here is derived from an EMBL/GenBank/DDBJ whole genome shotgun (WGS) entry which is preliminary data.</text>
</comment>
<organism evidence="6 7">
    <name type="scientific">Fusibacter paucivorans</name>
    <dbReference type="NCBI Taxonomy" id="76009"/>
    <lineage>
        <taxon>Bacteria</taxon>
        <taxon>Bacillati</taxon>
        <taxon>Bacillota</taxon>
        <taxon>Clostridia</taxon>
        <taxon>Eubacteriales</taxon>
        <taxon>Eubacteriales Family XII. Incertae Sedis</taxon>
        <taxon>Fusibacter</taxon>
    </lineage>
</organism>
<dbReference type="PROSITE" id="PS50110">
    <property type="entry name" value="RESPONSE_REGULATORY"/>
    <property type="match status" value="1"/>
</dbReference>
<feature type="domain" description="Response regulatory" evidence="5">
    <location>
        <begin position="2"/>
        <end position="117"/>
    </location>
</feature>
<dbReference type="Proteomes" id="UP000746471">
    <property type="component" value="Unassembled WGS sequence"/>
</dbReference>